<feature type="compositionally biased region" description="Gly residues" evidence="1">
    <location>
        <begin position="309"/>
        <end position="321"/>
    </location>
</feature>
<proteinExistence type="predicted"/>
<organism evidence="2 3">
    <name type="scientific">Stappia albiluteola</name>
    <dbReference type="NCBI Taxonomy" id="2758565"/>
    <lineage>
        <taxon>Bacteria</taxon>
        <taxon>Pseudomonadati</taxon>
        <taxon>Pseudomonadota</taxon>
        <taxon>Alphaproteobacteria</taxon>
        <taxon>Hyphomicrobiales</taxon>
        <taxon>Stappiaceae</taxon>
        <taxon>Stappia</taxon>
    </lineage>
</organism>
<feature type="compositionally biased region" description="Gly residues" evidence="1">
    <location>
        <begin position="337"/>
        <end position="358"/>
    </location>
</feature>
<evidence type="ECO:0000313" key="2">
    <source>
        <dbReference type="EMBL" id="MBA5779461.1"/>
    </source>
</evidence>
<protein>
    <submittedName>
        <fullName evidence="2">Uncharacterized protein</fullName>
    </submittedName>
</protein>
<feature type="region of interest" description="Disordered" evidence="1">
    <location>
        <begin position="309"/>
        <end position="362"/>
    </location>
</feature>
<feature type="region of interest" description="Disordered" evidence="1">
    <location>
        <begin position="374"/>
        <end position="440"/>
    </location>
</feature>
<evidence type="ECO:0000313" key="3">
    <source>
        <dbReference type="Proteomes" id="UP000541109"/>
    </source>
</evidence>
<evidence type="ECO:0000256" key="1">
    <source>
        <dbReference type="SAM" id="MobiDB-lite"/>
    </source>
</evidence>
<gene>
    <name evidence="2" type="ORF">H2509_20205</name>
</gene>
<feature type="region of interest" description="Disordered" evidence="1">
    <location>
        <begin position="245"/>
        <end position="270"/>
    </location>
</feature>
<keyword evidence="3" id="KW-1185">Reference proteome</keyword>
<name>A0A839AIA4_9HYPH</name>
<sequence>MSADLATAAAIGKAVSLPEADGEEGWARIVARARHLDGPLPARLSDMPWGVSYVLVPDLATARELLGPRSDALRRRRGKVFFESRTYRLRNRLRLGMHDRGEAYAFADLPLEERDGEGQARHLPLHLKVIRLKALRLAPGQILDITSHHGTWPGLHFREELYVALVVDRVIAGPGSAIEVRGNVAVIDIGRLELPAGGEAGIRILGTDHPAFSSARTFEAKKGRDGLPGMDGAAGRPPTVRASFLGPQLADPGAPDGHAGAPGEAGAAGTDGQNGGLAMLADIRIAALQGLRPGGLCIVGAAGAGRPGGAGGGGGAGGKGGDAAAVPQGLDMAQGVPGPGGRGGDGGAGGRGGSGGLGSNIFVTAPRQFHGSIALQSQPGRGGPGGRGGAAGPGGAGGRDHAGVSSGLTGQAGTAGADGSNGKTREGPPMWVFAPDSDDS</sequence>
<reference evidence="2 3" key="1">
    <citation type="submission" date="2020-07" db="EMBL/GenBank/DDBJ databases">
        <title>Stappia sp., F7233, whole genome shotgun sequencing project.</title>
        <authorList>
            <person name="Jiang S."/>
            <person name="Liu Z.W."/>
            <person name="Du Z.J."/>
        </authorList>
    </citation>
    <scope>NUCLEOTIDE SEQUENCE [LARGE SCALE GENOMIC DNA]</scope>
    <source>
        <strain evidence="2 3">F7233</strain>
    </source>
</reference>
<feature type="compositionally biased region" description="Low complexity" evidence="1">
    <location>
        <begin position="250"/>
        <end position="270"/>
    </location>
</feature>
<dbReference type="EMBL" id="JACFXV010000067">
    <property type="protein sequence ID" value="MBA5779461.1"/>
    <property type="molecule type" value="Genomic_DNA"/>
</dbReference>
<dbReference type="RefSeq" id="WP_182168280.1">
    <property type="nucleotide sequence ID" value="NZ_JACFXV010000067.1"/>
</dbReference>
<dbReference type="AlphaFoldDB" id="A0A839AIA4"/>
<comment type="caution">
    <text evidence="2">The sequence shown here is derived from an EMBL/GenBank/DDBJ whole genome shotgun (WGS) entry which is preliminary data.</text>
</comment>
<dbReference type="Proteomes" id="UP000541109">
    <property type="component" value="Unassembled WGS sequence"/>
</dbReference>
<feature type="compositionally biased region" description="Gly residues" evidence="1">
    <location>
        <begin position="380"/>
        <end position="397"/>
    </location>
</feature>
<accession>A0A839AIA4</accession>